<organism evidence="2 3">
    <name type="scientific">Aquibacillus koreensis</name>
    <dbReference type="NCBI Taxonomy" id="279446"/>
    <lineage>
        <taxon>Bacteria</taxon>
        <taxon>Bacillati</taxon>
        <taxon>Bacillota</taxon>
        <taxon>Bacilli</taxon>
        <taxon>Bacillales</taxon>
        <taxon>Bacillaceae</taxon>
        <taxon>Aquibacillus</taxon>
    </lineage>
</organism>
<evidence type="ECO:0000313" key="3">
    <source>
        <dbReference type="Proteomes" id="UP001145072"/>
    </source>
</evidence>
<evidence type="ECO:0000313" key="2">
    <source>
        <dbReference type="EMBL" id="MDC3420371.1"/>
    </source>
</evidence>
<sequence length="261" mass="28884">MRKGPKFKRQITPPPARTIFVITFLFFVISTAVSILIVNEGIKPTLINIAQAKNEQYVNLAMGIAVNKKLNDELAEGELIKYTYDDNGTPVSYEIDASVQNRLQYSIHNRIENFLRELEKGNVPKSNEPFDINLEGEEDTSIEATKENTSLVEIPLGQVLGIPLLANFGPKVPVKLESMGYVSTEVETRVEKVGINNVHIESVVHIIVEIRTVIPFASKVAKIEQIIPIGSGGYKGEVPEFYNSGSSEGNTDFSIPIDPLQ</sequence>
<accession>A0A9X4AHW4</accession>
<evidence type="ECO:0000256" key="1">
    <source>
        <dbReference type="SAM" id="Phobius"/>
    </source>
</evidence>
<comment type="caution">
    <text evidence="2">The sequence shown here is derived from an EMBL/GenBank/DDBJ whole genome shotgun (WGS) entry which is preliminary data.</text>
</comment>
<dbReference type="EMBL" id="JAMQJZ010000005">
    <property type="protein sequence ID" value="MDC3420371.1"/>
    <property type="molecule type" value="Genomic_DNA"/>
</dbReference>
<dbReference type="PIRSF" id="PIRSF021383">
    <property type="entry name" value="YunB"/>
    <property type="match status" value="1"/>
</dbReference>
<dbReference type="NCBIfam" id="TIGR02832">
    <property type="entry name" value="spo_yunB"/>
    <property type="match status" value="1"/>
</dbReference>
<dbReference type="RefSeq" id="WP_259869001.1">
    <property type="nucleotide sequence ID" value="NZ_JAMQJZ010000005.1"/>
</dbReference>
<keyword evidence="1" id="KW-0472">Membrane</keyword>
<dbReference type="Proteomes" id="UP001145072">
    <property type="component" value="Unassembled WGS sequence"/>
</dbReference>
<gene>
    <name evidence="2" type="primary">yunB</name>
    <name evidence="2" type="ORF">NC661_08335</name>
</gene>
<reference evidence="2" key="1">
    <citation type="submission" date="2022-06" db="EMBL/GenBank/DDBJ databases">
        <title>Aquibacillus sp. a new bacterium isolated from soil saline samples.</title>
        <authorList>
            <person name="Galisteo C."/>
            <person name="De La Haba R."/>
            <person name="Sanchez-Porro C."/>
            <person name="Ventosa A."/>
        </authorList>
    </citation>
    <scope>NUCLEOTIDE SEQUENCE</scope>
    <source>
        <strain evidence="2">JCM 12387</strain>
    </source>
</reference>
<name>A0A9X4AHW4_9BACI</name>
<keyword evidence="1" id="KW-0812">Transmembrane</keyword>
<dbReference type="AlphaFoldDB" id="A0A9X4AHW4"/>
<keyword evidence="3" id="KW-1185">Reference proteome</keyword>
<feature type="transmembrane region" description="Helical" evidence="1">
    <location>
        <begin position="20"/>
        <end position="38"/>
    </location>
</feature>
<dbReference type="InterPro" id="IPR014197">
    <property type="entry name" value="Sporulation_prot_YunB"/>
</dbReference>
<protein>
    <submittedName>
        <fullName evidence="2">Sporulation protein YunB</fullName>
    </submittedName>
</protein>
<dbReference type="Pfam" id="PF09560">
    <property type="entry name" value="Spore_YunB"/>
    <property type="match status" value="1"/>
</dbReference>
<keyword evidence="1" id="KW-1133">Transmembrane helix</keyword>
<proteinExistence type="predicted"/>